<sequence>MNQNIEVAPCCHQIDRFTINEIEAILLDWEKLKQLITFVLKLCYKHIYSDANEIKRKGRQSW</sequence>
<protein>
    <submittedName>
        <fullName evidence="1">Uncharacterized protein</fullName>
    </submittedName>
</protein>
<dbReference type="EMBL" id="GGEC01057808">
    <property type="protein sequence ID" value="MBX38292.1"/>
    <property type="molecule type" value="Transcribed_RNA"/>
</dbReference>
<organism evidence="1">
    <name type="scientific">Rhizophora mucronata</name>
    <name type="common">Asiatic mangrove</name>
    <dbReference type="NCBI Taxonomy" id="61149"/>
    <lineage>
        <taxon>Eukaryota</taxon>
        <taxon>Viridiplantae</taxon>
        <taxon>Streptophyta</taxon>
        <taxon>Embryophyta</taxon>
        <taxon>Tracheophyta</taxon>
        <taxon>Spermatophyta</taxon>
        <taxon>Magnoliopsida</taxon>
        <taxon>eudicotyledons</taxon>
        <taxon>Gunneridae</taxon>
        <taxon>Pentapetalae</taxon>
        <taxon>rosids</taxon>
        <taxon>fabids</taxon>
        <taxon>Malpighiales</taxon>
        <taxon>Rhizophoraceae</taxon>
        <taxon>Rhizophora</taxon>
    </lineage>
</organism>
<dbReference type="AlphaFoldDB" id="A0A2P2N749"/>
<proteinExistence type="predicted"/>
<name>A0A2P2N749_RHIMU</name>
<reference evidence="1" key="1">
    <citation type="submission" date="2018-02" db="EMBL/GenBank/DDBJ databases">
        <title>Rhizophora mucronata_Transcriptome.</title>
        <authorList>
            <person name="Meera S.P."/>
            <person name="Sreeshan A."/>
            <person name="Augustine A."/>
        </authorList>
    </citation>
    <scope>NUCLEOTIDE SEQUENCE</scope>
    <source>
        <tissue evidence="1">Leaf</tissue>
    </source>
</reference>
<accession>A0A2P2N749</accession>
<evidence type="ECO:0000313" key="1">
    <source>
        <dbReference type="EMBL" id="MBX38292.1"/>
    </source>
</evidence>